<keyword evidence="3" id="KW-1185">Reference proteome</keyword>
<dbReference type="AlphaFoldDB" id="A0A1H9U2V6"/>
<keyword evidence="1" id="KW-0472">Membrane</keyword>
<evidence type="ECO:0000313" key="2">
    <source>
        <dbReference type="EMBL" id="SES03497.1"/>
    </source>
</evidence>
<dbReference type="STRING" id="142588.SAMN04488559_12023"/>
<keyword evidence="1" id="KW-0812">Transmembrane</keyword>
<gene>
    <name evidence="2" type="ORF">SAMN04488559_12023</name>
</gene>
<reference evidence="2 3" key="1">
    <citation type="submission" date="2016-10" db="EMBL/GenBank/DDBJ databases">
        <authorList>
            <person name="de Groot N.N."/>
        </authorList>
    </citation>
    <scope>NUCLEOTIDE SEQUENCE [LARGE SCALE GENOMIC DNA]</scope>
    <source>
        <strain evidence="2 3">DSM 13760</strain>
    </source>
</reference>
<feature type="transmembrane region" description="Helical" evidence="1">
    <location>
        <begin position="7"/>
        <end position="26"/>
    </location>
</feature>
<evidence type="ECO:0000256" key="1">
    <source>
        <dbReference type="SAM" id="Phobius"/>
    </source>
</evidence>
<organism evidence="2 3">
    <name type="scientific">Isobaculum melis</name>
    <dbReference type="NCBI Taxonomy" id="142588"/>
    <lineage>
        <taxon>Bacteria</taxon>
        <taxon>Bacillati</taxon>
        <taxon>Bacillota</taxon>
        <taxon>Bacilli</taxon>
        <taxon>Lactobacillales</taxon>
        <taxon>Carnobacteriaceae</taxon>
        <taxon>Isobaculum</taxon>
    </lineage>
</organism>
<sequence>MIGKQILFCSIILYLISIISTLLFRLNTFKEIYVEGGILSVVGVLFVVYLLNVILSVIFFIPTIVKNRKKS</sequence>
<dbReference type="EMBL" id="FOHA01000020">
    <property type="protein sequence ID" value="SES03497.1"/>
    <property type="molecule type" value="Genomic_DNA"/>
</dbReference>
<protein>
    <submittedName>
        <fullName evidence="2">Uncharacterized protein</fullName>
    </submittedName>
</protein>
<feature type="transmembrane region" description="Helical" evidence="1">
    <location>
        <begin position="38"/>
        <end position="61"/>
    </location>
</feature>
<keyword evidence="1" id="KW-1133">Transmembrane helix</keyword>
<dbReference type="Proteomes" id="UP000198948">
    <property type="component" value="Unassembled WGS sequence"/>
</dbReference>
<name>A0A1H9U2V6_9LACT</name>
<accession>A0A1H9U2V6</accession>
<evidence type="ECO:0000313" key="3">
    <source>
        <dbReference type="Proteomes" id="UP000198948"/>
    </source>
</evidence>
<proteinExistence type="predicted"/>